<dbReference type="OrthoDB" id="7729168at2759"/>
<dbReference type="SMART" id="SM00248">
    <property type="entry name" value="ANK"/>
    <property type="match status" value="6"/>
</dbReference>
<keyword evidence="11" id="KW-1185">Reference proteome</keyword>
<evidence type="ECO:0000313" key="11">
    <source>
        <dbReference type="Proteomes" id="UP001153555"/>
    </source>
</evidence>
<reference evidence="10" key="1">
    <citation type="submission" date="2019-12" db="EMBL/GenBank/DDBJ databases">
        <authorList>
            <person name="Scholes J."/>
        </authorList>
    </citation>
    <scope>NUCLEOTIDE SEQUENCE</scope>
</reference>
<evidence type="ECO:0000313" key="10">
    <source>
        <dbReference type="EMBL" id="CAA0838057.1"/>
    </source>
</evidence>
<name>A0A9N7NLG0_STRHE</name>
<accession>A0A9N7NLG0</accession>
<dbReference type="PANTHER" id="PTHR24186">
    <property type="entry name" value="PROTEIN PHOSPHATASE 1 REGULATORY SUBUNIT"/>
    <property type="match status" value="1"/>
</dbReference>
<dbReference type="Pfam" id="PF13962">
    <property type="entry name" value="PGG"/>
    <property type="match status" value="1"/>
</dbReference>
<feature type="domain" description="PGG" evidence="9">
    <location>
        <begin position="258"/>
        <end position="369"/>
    </location>
</feature>
<gene>
    <name evidence="10" type="ORF">SHERM_04671</name>
</gene>
<feature type="transmembrane region" description="Helical" evidence="8">
    <location>
        <begin position="343"/>
        <end position="366"/>
    </location>
</feature>
<evidence type="ECO:0000259" key="9">
    <source>
        <dbReference type="Pfam" id="PF13962"/>
    </source>
</evidence>
<dbReference type="InterPro" id="IPR036770">
    <property type="entry name" value="Ankyrin_rpt-contain_sf"/>
</dbReference>
<proteinExistence type="predicted"/>
<keyword evidence="5 7" id="KW-0040">ANK repeat</keyword>
<sequence length="427" mass="46948">MESLEKKLQEAALTGNVDLLQTLLNEDPIILDRVSLNHSSETPLHVAAILGHVDFAKEVIRIKPHLTSEVNSQQSTPLHLASGKGHVDVVRALISVDPDSCTARDKNGLTPLHLAAVKGRVEVLKVLLEAKADAARLRAYRGETVLHLCVRYYQLEALKLLVRAIEGPELVNARDDDGNTVLHLAVADKQVETVDFLTSVRGLEVNAPNLNRMTPSDILIRTKTDPLRDPQIQECLGKGPTPAARNPSGGTRAVQHEHWLEQKRSSLMVVASLIATMAFQVGVNPPSGVWQDDGGPHVAGYAILARNYPRSYVRFYGVNTTGLVASLSIILLLVSGLPLRRRLFVWVLMVMTWVAITAVALAYVFAIFALTPTEQETSILYVVGWYVIVWAVLMALLLISHTLRLMVKLSGALRPTRRRMMLAPQAV</sequence>
<evidence type="ECO:0000256" key="7">
    <source>
        <dbReference type="PROSITE-ProRule" id="PRU00023"/>
    </source>
</evidence>
<keyword evidence="6 8" id="KW-0472">Membrane</keyword>
<dbReference type="Pfam" id="PF12796">
    <property type="entry name" value="Ank_2"/>
    <property type="match status" value="2"/>
</dbReference>
<comment type="caution">
    <text evidence="10">The sequence shown here is derived from an EMBL/GenBank/DDBJ whole genome shotgun (WGS) entry which is preliminary data.</text>
</comment>
<dbReference type="Proteomes" id="UP001153555">
    <property type="component" value="Unassembled WGS sequence"/>
</dbReference>
<dbReference type="SUPFAM" id="SSF48403">
    <property type="entry name" value="Ankyrin repeat"/>
    <property type="match status" value="1"/>
</dbReference>
<dbReference type="AlphaFoldDB" id="A0A9N7NLG0"/>
<evidence type="ECO:0000256" key="4">
    <source>
        <dbReference type="ARBA" id="ARBA00022989"/>
    </source>
</evidence>
<dbReference type="PANTHER" id="PTHR24186:SF37">
    <property type="entry name" value="PGG DOMAIN-CONTAINING PROTEIN"/>
    <property type="match status" value="1"/>
</dbReference>
<keyword evidence="3" id="KW-0677">Repeat</keyword>
<keyword evidence="2 8" id="KW-0812">Transmembrane</keyword>
<organism evidence="10 11">
    <name type="scientific">Striga hermonthica</name>
    <name type="common">Purple witchweed</name>
    <name type="synonym">Buchnera hermonthica</name>
    <dbReference type="NCBI Taxonomy" id="68872"/>
    <lineage>
        <taxon>Eukaryota</taxon>
        <taxon>Viridiplantae</taxon>
        <taxon>Streptophyta</taxon>
        <taxon>Embryophyta</taxon>
        <taxon>Tracheophyta</taxon>
        <taxon>Spermatophyta</taxon>
        <taxon>Magnoliopsida</taxon>
        <taxon>eudicotyledons</taxon>
        <taxon>Gunneridae</taxon>
        <taxon>Pentapetalae</taxon>
        <taxon>asterids</taxon>
        <taxon>lamiids</taxon>
        <taxon>Lamiales</taxon>
        <taxon>Orobanchaceae</taxon>
        <taxon>Buchnereae</taxon>
        <taxon>Striga</taxon>
    </lineage>
</organism>
<dbReference type="EMBL" id="CACSLK010030875">
    <property type="protein sequence ID" value="CAA0838057.1"/>
    <property type="molecule type" value="Genomic_DNA"/>
</dbReference>
<evidence type="ECO:0000256" key="1">
    <source>
        <dbReference type="ARBA" id="ARBA00004141"/>
    </source>
</evidence>
<dbReference type="InterPro" id="IPR002110">
    <property type="entry name" value="Ankyrin_rpt"/>
</dbReference>
<dbReference type="Gene3D" id="1.25.40.20">
    <property type="entry name" value="Ankyrin repeat-containing domain"/>
    <property type="match status" value="1"/>
</dbReference>
<dbReference type="InterPro" id="IPR026961">
    <property type="entry name" value="PGG_dom"/>
</dbReference>
<protein>
    <recommendedName>
        <fullName evidence="9">PGG domain-containing protein</fullName>
    </recommendedName>
</protein>
<evidence type="ECO:0000256" key="5">
    <source>
        <dbReference type="ARBA" id="ARBA00023043"/>
    </source>
</evidence>
<feature type="repeat" description="ANK" evidence="7">
    <location>
        <begin position="107"/>
        <end position="139"/>
    </location>
</feature>
<evidence type="ECO:0000256" key="2">
    <source>
        <dbReference type="ARBA" id="ARBA00022692"/>
    </source>
</evidence>
<keyword evidence="4 8" id="KW-1133">Transmembrane helix</keyword>
<dbReference type="PROSITE" id="PS50088">
    <property type="entry name" value="ANK_REPEAT"/>
    <property type="match status" value="2"/>
</dbReference>
<feature type="transmembrane region" description="Helical" evidence="8">
    <location>
        <begin position="315"/>
        <end position="334"/>
    </location>
</feature>
<dbReference type="GO" id="GO:0005886">
    <property type="term" value="C:plasma membrane"/>
    <property type="evidence" value="ECO:0007669"/>
    <property type="project" value="TreeGrafter"/>
</dbReference>
<feature type="transmembrane region" description="Helical" evidence="8">
    <location>
        <begin position="378"/>
        <end position="399"/>
    </location>
</feature>
<comment type="subcellular location">
    <subcellularLocation>
        <location evidence="1">Membrane</location>
        <topology evidence="1">Multi-pass membrane protein</topology>
    </subcellularLocation>
</comment>
<feature type="repeat" description="ANK" evidence="7">
    <location>
        <begin position="73"/>
        <end position="105"/>
    </location>
</feature>
<evidence type="ECO:0000256" key="3">
    <source>
        <dbReference type="ARBA" id="ARBA00022737"/>
    </source>
</evidence>
<dbReference type="PROSITE" id="PS50297">
    <property type="entry name" value="ANK_REP_REGION"/>
    <property type="match status" value="2"/>
</dbReference>
<evidence type="ECO:0000256" key="8">
    <source>
        <dbReference type="SAM" id="Phobius"/>
    </source>
</evidence>
<evidence type="ECO:0000256" key="6">
    <source>
        <dbReference type="ARBA" id="ARBA00023136"/>
    </source>
</evidence>